<dbReference type="RefSeq" id="WP_138565526.1">
    <property type="nucleotide sequence ID" value="NZ_CP040602.1"/>
</dbReference>
<dbReference type="EMBL" id="CP040602">
    <property type="protein sequence ID" value="QCU90852.1"/>
    <property type="molecule type" value="Genomic_DNA"/>
</dbReference>
<evidence type="ECO:0000313" key="1">
    <source>
        <dbReference type="EMBL" id="QCU90852.1"/>
    </source>
</evidence>
<reference evidence="1 2" key="1">
    <citation type="submission" date="2019-05" db="EMBL/GenBank/DDBJ databases">
        <title>Thiomicrorhabdus sediminis sp. nov, a novel sulfur-oxidizing bacterium isolated from coastal sediment.</title>
        <authorList>
            <person name="Liu X."/>
        </authorList>
    </citation>
    <scope>NUCLEOTIDE SEQUENCE [LARGE SCALE GENOMIC DNA]</scope>
    <source>
        <strain evidence="1 2">G1</strain>
    </source>
</reference>
<dbReference type="OrthoDB" id="5616215at2"/>
<proteinExistence type="predicted"/>
<dbReference type="Proteomes" id="UP000304864">
    <property type="component" value="Chromosome"/>
</dbReference>
<gene>
    <name evidence="1" type="ORF">FE785_09535</name>
</gene>
<dbReference type="AlphaFoldDB" id="A0A4P9K6Z1"/>
<protein>
    <submittedName>
        <fullName evidence="1">Uncharacterized protein</fullName>
    </submittedName>
</protein>
<sequence length="143" mass="16653">MPGTNHDIDPSFMDNLDQSLRDPALELIRFSSLKDMLEMRLKGPSEFLAANFDLSQQQWHEVLNKVILTKVSYFDMQVHFPNRYIDKLIEIACYAASMDHVDPIVLYQAMLKDHPIFAAWLKKAIQTKQLNIRFEQQRLGETA</sequence>
<keyword evidence="2" id="KW-1185">Reference proteome</keyword>
<evidence type="ECO:0000313" key="2">
    <source>
        <dbReference type="Proteomes" id="UP000304864"/>
    </source>
</evidence>
<dbReference type="KEGG" id="thig:FE785_09535"/>
<accession>A0A4P9K6Z1</accession>
<name>A0A4P9K6Z1_9GAMM</name>
<organism evidence="1 2">
    <name type="scientific">Thiomicrorhabdus sediminis</name>
    <dbReference type="NCBI Taxonomy" id="2580412"/>
    <lineage>
        <taxon>Bacteria</taxon>
        <taxon>Pseudomonadati</taxon>
        <taxon>Pseudomonadota</taxon>
        <taxon>Gammaproteobacteria</taxon>
        <taxon>Thiotrichales</taxon>
        <taxon>Piscirickettsiaceae</taxon>
        <taxon>Thiomicrorhabdus</taxon>
    </lineage>
</organism>